<evidence type="ECO:0000313" key="3">
    <source>
        <dbReference type="Proteomes" id="UP000287651"/>
    </source>
</evidence>
<dbReference type="EMBL" id="AMZH03003041">
    <property type="protein sequence ID" value="RRT73613.1"/>
    <property type="molecule type" value="Genomic_DNA"/>
</dbReference>
<sequence>MTAPSLLRVGRLRIALYVKGSLTTMNETITILDLGSSPTVTGRGDAEGRDEISGKSCESGSHGDKVPVK</sequence>
<accession>A0A427ABL4</accession>
<reference evidence="2 3" key="1">
    <citation type="journal article" date="2014" name="Agronomy (Basel)">
        <title>A Draft Genome Sequence for Ensete ventricosum, the Drought-Tolerant Tree Against Hunger.</title>
        <authorList>
            <person name="Harrison J."/>
            <person name="Moore K.A."/>
            <person name="Paszkiewicz K."/>
            <person name="Jones T."/>
            <person name="Grant M."/>
            <person name="Ambacheew D."/>
            <person name="Muzemil S."/>
            <person name="Studholme D.J."/>
        </authorList>
    </citation>
    <scope>NUCLEOTIDE SEQUENCE [LARGE SCALE GENOMIC DNA]</scope>
</reference>
<dbReference type="Proteomes" id="UP000287651">
    <property type="component" value="Unassembled WGS sequence"/>
</dbReference>
<evidence type="ECO:0000313" key="2">
    <source>
        <dbReference type="EMBL" id="RRT73613.1"/>
    </source>
</evidence>
<feature type="region of interest" description="Disordered" evidence="1">
    <location>
        <begin position="35"/>
        <end position="69"/>
    </location>
</feature>
<gene>
    <name evidence="2" type="ORF">B296_00033189</name>
</gene>
<comment type="caution">
    <text evidence="2">The sequence shown here is derived from an EMBL/GenBank/DDBJ whole genome shotgun (WGS) entry which is preliminary data.</text>
</comment>
<dbReference type="AlphaFoldDB" id="A0A427ABL4"/>
<organism evidence="2 3">
    <name type="scientific">Ensete ventricosum</name>
    <name type="common">Abyssinian banana</name>
    <name type="synonym">Musa ensete</name>
    <dbReference type="NCBI Taxonomy" id="4639"/>
    <lineage>
        <taxon>Eukaryota</taxon>
        <taxon>Viridiplantae</taxon>
        <taxon>Streptophyta</taxon>
        <taxon>Embryophyta</taxon>
        <taxon>Tracheophyta</taxon>
        <taxon>Spermatophyta</taxon>
        <taxon>Magnoliopsida</taxon>
        <taxon>Liliopsida</taxon>
        <taxon>Zingiberales</taxon>
        <taxon>Musaceae</taxon>
        <taxon>Ensete</taxon>
    </lineage>
</organism>
<evidence type="ECO:0000256" key="1">
    <source>
        <dbReference type="SAM" id="MobiDB-lite"/>
    </source>
</evidence>
<feature type="compositionally biased region" description="Basic and acidic residues" evidence="1">
    <location>
        <begin position="44"/>
        <end position="53"/>
    </location>
</feature>
<protein>
    <submittedName>
        <fullName evidence="2">Uncharacterized protein</fullName>
    </submittedName>
</protein>
<name>A0A427ABL4_ENSVE</name>
<proteinExistence type="predicted"/>